<dbReference type="Proteomes" id="UP000249865">
    <property type="component" value="Chromosome"/>
</dbReference>
<dbReference type="AlphaFoldDB" id="A0A2Z4LLD9"/>
<name>A0A2Z4LLD9_9BACT</name>
<dbReference type="OrthoDB" id="393864at2"/>
<dbReference type="PRINTS" id="PR00840">
    <property type="entry name" value="Y06768FAMILY"/>
</dbReference>
<dbReference type="KEGG" id="mclo:DK849_00530"/>
<dbReference type="NCBIfam" id="NF045841">
    <property type="entry name" value="Ig_SerProt_MIP"/>
    <property type="match status" value="1"/>
</dbReference>
<dbReference type="RefSeq" id="WP_029329948.1">
    <property type="nucleotide sequence ID" value="NZ_CP030103.1"/>
</dbReference>
<dbReference type="EMBL" id="CP030103">
    <property type="protein sequence ID" value="AWX42572.1"/>
    <property type="molecule type" value="Genomic_DNA"/>
</dbReference>
<proteinExistence type="predicted"/>
<keyword evidence="2" id="KW-1185">Reference proteome</keyword>
<dbReference type="NCBIfam" id="NF045842">
    <property type="entry name" value="MIP_near_MIB"/>
    <property type="match status" value="1"/>
</dbReference>
<evidence type="ECO:0000313" key="1">
    <source>
        <dbReference type="EMBL" id="AWX42572.1"/>
    </source>
</evidence>
<protein>
    <submittedName>
        <fullName evidence="1">Uncharacterized protein</fullName>
    </submittedName>
</protein>
<sequence>MKKNKVNLKLLLLSGVAMASPLALIQSACDNTKKESDIEALLKKVAVELNPSIDRTAVTASSIRKENIILGYLGDATPATLELIPNDGSGVLLIKFSISLNNKTSSIREVSISGFKTLGGGDNVDVDTGGNFNPEKPKPGFNIPGRPENADTAEYRNASVEERFKFDNDALNKAYFDKLSGDLGENFKVPSSNDSLFNPDKFNGLANENKNPDFVSAFYKNWSLPTREDEKLVVSPLGETIKTAYWDIKRYNGLIDRGLPRYIPNDKYKDILLQSFIISFFNQNPLLERDRKNGSNKVSYGTGWIIDYQKRDDGQYPTKWYIATNLHVALGLIKNQNNSNAMFTNAPKIEEENQAYREIEAKLSAAEEKYYKLQAKVEENPNNDTFKKQLNEVLIEYNVYFKAFKKLEVNGETQNVHLLHYNEDTPLNQELQISTKDSHVDIFRFKPSQVNLIYAGINFLNSNPNEYISNISREGFSNFSELQEMADFAVLEFDFEKPEGNYEFSNNAVENPIHVESASKLAEFATSQFANWDESRKFKLANFDLNEKYTELLNEKMSYTYKGKEFQTSKINLDFLALGFPVSNSDYNIKKDNLNEQDIVNLQFASSPWINKRNDIQSYLGDGLGLTQSLGSRIFIDKPGITDILLTNASLNSKTGFIVHNLKEKLSPYQGNEYLNYGLGFSLKSWSPLNGASGSSIRNLDNQILGINFAAEGGGNAGTSLIQSLRSSGHNYNKTFGKYNLEQYDLVYGGGRNQRNSYREALAEYYKNQNISTYLFGNNLGEIPEEYRFKN</sequence>
<dbReference type="Pfam" id="PF01732">
    <property type="entry name" value="Mycop_pep_DUF31"/>
    <property type="match status" value="1"/>
</dbReference>
<reference evidence="2" key="1">
    <citation type="submission" date="2018-06" db="EMBL/GenBank/DDBJ databases">
        <title>Complete genome sequences of Mycoplasma anatis, M. anseris and M. cloacale type strains.</title>
        <authorList>
            <person name="Grozner D."/>
            <person name="Forro B."/>
            <person name="Sulyok K.M."/>
            <person name="Marton S."/>
            <person name="Kreizinger Z."/>
            <person name="Banyai K."/>
            <person name="Gyuranecz M."/>
        </authorList>
    </citation>
    <scope>NUCLEOTIDE SEQUENCE [LARGE SCALE GENOMIC DNA]</scope>
    <source>
        <strain evidence="2">NCTC 10199</strain>
    </source>
</reference>
<accession>A0A2Z4LLD9</accession>
<evidence type="ECO:0000313" key="2">
    <source>
        <dbReference type="Proteomes" id="UP000249865"/>
    </source>
</evidence>
<dbReference type="InterPro" id="IPR022382">
    <property type="entry name" value="Mycoplasma_peptidase_DUF31"/>
</dbReference>
<gene>
    <name evidence="1" type="ORF">DK849_00530</name>
</gene>
<dbReference type="InterPro" id="IPR022381">
    <property type="entry name" value="Uncharacterised_MG067"/>
</dbReference>
<organism evidence="1 2">
    <name type="scientific">Metamycoplasma cloacale</name>
    <dbReference type="NCBI Taxonomy" id="92401"/>
    <lineage>
        <taxon>Bacteria</taxon>
        <taxon>Bacillati</taxon>
        <taxon>Mycoplasmatota</taxon>
        <taxon>Mycoplasmoidales</taxon>
        <taxon>Metamycoplasmataceae</taxon>
        <taxon>Metamycoplasma</taxon>
    </lineage>
</organism>